<dbReference type="PANTHER" id="PTHR15415">
    <property type="entry name" value="MITOFILIN"/>
    <property type="match status" value="1"/>
</dbReference>
<evidence type="ECO:0000256" key="3">
    <source>
        <dbReference type="ARBA" id="ARBA00022989"/>
    </source>
</evidence>
<keyword evidence="4" id="KW-0472">Membrane</keyword>
<evidence type="ECO:0008006" key="8">
    <source>
        <dbReference type="Google" id="ProtNLM"/>
    </source>
</evidence>
<feature type="compositionally biased region" description="Low complexity" evidence="5">
    <location>
        <begin position="35"/>
        <end position="54"/>
    </location>
</feature>
<dbReference type="PANTHER" id="PTHR15415:SF7">
    <property type="entry name" value="MICOS COMPLEX SUBUNIT MIC60"/>
    <property type="match status" value="1"/>
</dbReference>
<feature type="region of interest" description="Disordered" evidence="5">
    <location>
        <begin position="1"/>
        <end position="117"/>
    </location>
</feature>
<protein>
    <recommendedName>
        <fullName evidence="8">YbgF trimerisation domain-containing protein</fullName>
    </recommendedName>
</protein>
<evidence type="ECO:0000256" key="4">
    <source>
        <dbReference type="ARBA" id="ARBA00023136"/>
    </source>
</evidence>
<feature type="compositionally biased region" description="Basic and acidic residues" evidence="5">
    <location>
        <begin position="242"/>
        <end position="254"/>
    </location>
</feature>
<accession>A0ABX7ETZ1</accession>
<gene>
    <name evidence="6" type="ORF">D4A92_04850</name>
</gene>
<dbReference type="EMBL" id="CP032405">
    <property type="protein sequence ID" value="QRF50821.1"/>
    <property type="molecule type" value="Genomic_DNA"/>
</dbReference>
<evidence type="ECO:0000313" key="6">
    <source>
        <dbReference type="EMBL" id="QRF50821.1"/>
    </source>
</evidence>
<organism evidence="6 7">
    <name type="scientific">Rhizobium rosettiformans</name>
    <dbReference type="NCBI Taxonomy" id="1368430"/>
    <lineage>
        <taxon>Bacteria</taxon>
        <taxon>Pseudomonadati</taxon>
        <taxon>Pseudomonadota</taxon>
        <taxon>Alphaproteobacteria</taxon>
        <taxon>Hyphomicrobiales</taxon>
        <taxon>Rhizobiaceae</taxon>
        <taxon>Rhizobium/Agrobacterium group</taxon>
        <taxon>Rhizobium</taxon>
    </lineage>
</organism>
<comment type="subcellular location">
    <subcellularLocation>
        <location evidence="1">Membrane</location>
    </subcellularLocation>
</comment>
<sequence>MVSGKPPRRSKATDDPVTIDLTAEETKSAADSGNAEADAVPSDAPASSAVADEPTASNTASNDAPAETPEDPWTPTPEPTAETAPVDDTETRAETTAKSETTTSREPVRQSPPTSTLVASGIFGGLVALALAGSMQYAGIVPGLGPEQTVQAPAVGTAELDALKAEVARLAAQPAAPATDPALAERITALETSVANAGSEPTADAAAVEALKTQLVAAEQAIESLRAEIASNKQALDQSSARLDEAERKLDEPRSDVEMARAIALSGLKTAIDRGGPFLSELDALKSVSPEDPAVAALTPLASNGVPSRSDLTRQFNQVAEEILAAIHQPEQGEGWTDRLMASARSLVKVRPVGNVEGDTPEAIVARVENKLQNGDLKGAALEWETLPEAGKAASSEFATTLKNRIEAEERVSAALSQTVAGNGG</sequence>
<reference evidence="6 7" key="1">
    <citation type="submission" date="2018-09" db="EMBL/GenBank/DDBJ databases">
        <title>Rhizobium sp. MAE2-X.</title>
        <authorList>
            <person name="Lee Y."/>
            <person name="Jeon C.O."/>
        </authorList>
    </citation>
    <scope>NUCLEOTIDE SEQUENCE [LARGE SCALE GENOMIC DNA]</scope>
    <source>
        <strain evidence="6 7">MAE2-X</strain>
    </source>
</reference>
<keyword evidence="2" id="KW-0812">Transmembrane</keyword>
<evidence type="ECO:0000256" key="5">
    <source>
        <dbReference type="SAM" id="MobiDB-lite"/>
    </source>
</evidence>
<keyword evidence="3" id="KW-1133">Transmembrane helix</keyword>
<dbReference type="Proteomes" id="UP000596351">
    <property type="component" value="Chromosome"/>
</dbReference>
<name>A0ABX7ETZ1_9HYPH</name>
<keyword evidence="7" id="KW-1185">Reference proteome</keyword>
<feature type="region of interest" description="Disordered" evidence="5">
    <location>
        <begin position="233"/>
        <end position="254"/>
    </location>
</feature>
<evidence type="ECO:0000256" key="2">
    <source>
        <dbReference type="ARBA" id="ARBA00022692"/>
    </source>
</evidence>
<evidence type="ECO:0000256" key="1">
    <source>
        <dbReference type="ARBA" id="ARBA00004370"/>
    </source>
</evidence>
<dbReference type="Gene3D" id="1.20.5.340">
    <property type="match status" value="1"/>
</dbReference>
<feature type="compositionally biased region" description="Basic residues" evidence="5">
    <location>
        <begin position="1"/>
        <end position="10"/>
    </location>
</feature>
<dbReference type="InterPro" id="IPR019133">
    <property type="entry name" value="MIC60"/>
</dbReference>
<dbReference type="RefSeq" id="WP_203018474.1">
    <property type="nucleotide sequence ID" value="NZ_CP032405.1"/>
</dbReference>
<dbReference type="Pfam" id="PF09731">
    <property type="entry name" value="Mitofilin"/>
    <property type="match status" value="1"/>
</dbReference>
<proteinExistence type="predicted"/>
<evidence type="ECO:0000313" key="7">
    <source>
        <dbReference type="Proteomes" id="UP000596351"/>
    </source>
</evidence>